<keyword evidence="3" id="KW-0862">Zinc</keyword>
<keyword evidence="2 4" id="KW-0863">Zinc-finger</keyword>
<dbReference type="GO" id="GO:0051213">
    <property type="term" value="F:dioxygenase activity"/>
    <property type="evidence" value="ECO:0007669"/>
    <property type="project" value="InterPro"/>
</dbReference>
<keyword evidence="1" id="KW-0479">Metal-binding</keyword>
<keyword evidence="8" id="KW-1185">Reference proteome</keyword>
<evidence type="ECO:0000256" key="4">
    <source>
        <dbReference type="PROSITE-ProRule" id="PRU01343"/>
    </source>
</evidence>
<dbReference type="GO" id="GO:0006307">
    <property type="term" value="P:DNA alkylation repair"/>
    <property type="evidence" value="ECO:0007669"/>
    <property type="project" value="InterPro"/>
</dbReference>
<gene>
    <name evidence="7" type="ORF">AMS68_000415</name>
</gene>
<protein>
    <recommendedName>
        <fullName evidence="6">GRF-type domain-containing protein</fullName>
    </recommendedName>
</protein>
<dbReference type="InterPro" id="IPR027450">
    <property type="entry name" value="AlkB-like"/>
</dbReference>
<proteinExistence type="predicted"/>
<dbReference type="InterPro" id="IPR010666">
    <property type="entry name" value="Znf_GRF"/>
</dbReference>
<dbReference type="Pfam" id="PF13532">
    <property type="entry name" value="2OG-FeII_Oxy_2"/>
    <property type="match status" value="2"/>
</dbReference>
<evidence type="ECO:0000256" key="5">
    <source>
        <dbReference type="SAM" id="MobiDB-lite"/>
    </source>
</evidence>
<dbReference type="InterPro" id="IPR032854">
    <property type="entry name" value="ALKBH3"/>
</dbReference>
<dbReference type="PROSITE" id="PS51999">
    <property type="entry name" value="ZF_GRF"/>
    <property type="match status" value="1"/>
</dbReference>
<dbReference type="PANTHER" id="PTHR31212">
    <property type="entry name" value="ALPHA-KETOGLUTARATE-DEPENDENT DIOXYGENASE ALKB HOMOLOG 3"/>
    <property type="match status" value="1"/>
</dbReference>
<reference evidence="7 8" key="1">
    <citation type="journal article" date="2016" name="Sci. Rep.">
        <title>Peltaster fructicola genome reveals evolution from an invasive phytopathogen to an ectophytic parasite.</title>
        <authorList>
            <person name="Xu C."/>
            <person name="Chen H."/>
            <person name="Gleason M.L."/>
            <person name="Xu J.R."/>
            <person name="Liu H."/>
            <person name="Zhang R."/>
            <person name="Sun G."/>
        </authorList>
    </citation>
    <scope>NUCLEOTIDE SEQUENCE [LARGE SCALE GENOMIC DNA]</scope>
    <source>
        <strain evidence="7 8">LNHT1506</strain>
    </source>
</reference>
<dbReference type="Gene3D" id="2.60.120.590">
    <property type="entry name" value="Alpha-ketoglutarate-dependent dioxygenase AlkB-like"/>
    <property type="match status" value="2"/>
</dbReference>
<dbReference type="SUPFAM" id="SSF51197">
    <property type="entry name" value="Clavaminate synthase-like"/>
    <property type="match status" value="1"/>
</dbReference>
<feature type="domain" description="GRF-type" evidence="6">
    <location>
        <begin position="334"/>
        <end position="379"/>
    </location>
</feature>
<feature type="region of interest" description="Disordered" evidence="5">
    <location>
        <begin position="1"/>
        <end position="36"/>
    </location>
</feature>
<sequence length="404" mass="45986">MDGWLSCKRKRSPENAASVQRDVRAKHEDQDQDEDSTELKIAILSSLHPTKSQDVLLDFLLAYDGSVEKASEALQPMSKTSPRKSTSIGYQSSLATFAGQSSVSKGKSLTRKGQTLHLFSPEDIEKHTPCSIIHNFLPAADAELLLRELLIEVPSYKTETFQMFERTVESPHTFAFYVDSLAEVQDQKDQYVYNGGILADVHQSTKEMLRASFPVREAVNKEIQRRIRDFNPDQAKLKFQSSEEWRPNTSFVNCYDGGKESVGYHSDQYTQGQIAIHLPHNSLLVMHAEMQEEWKHAIAPAQRIDPHPIAGNKRINITYRCYKDYLHPRYTPRCKCNVPCVLRCVQKQKATRGRYMWMCHANYTPGQKGCSHFEWAAFDEDGRPPWANGYKGNANIPATLEGVR</sequence>
<evidence type="ECO:0000256" key="1">
    <source>
        <dbReference type="ARBA" id="ARBA00022723"/>
    </source>
</evidence>
<dbReference type="GO" id="GO:0008270">
    <property type="term" value="F:zinc ion binding"/>
    <property type="evidence" value="ECO:0007669"/>
    <property type="project" value="UniProtKB-KW"/>
</dbReference>
<dbReference type="AlphaFoldDB" id="A0A6H0XJT9"/>
<dbReference type="PANTHER" id="PTHR31212:SF4">
    <property type="entry name" value="ALPHA-KETOGLUTARATE-DEPENDENT DIOXYGENASE ALKB HOMOLOG 3"/>
    <property type="match status" value="1"/>
</dbReference>
<dbReference type="EMBL" id="CP051139">
    <property type="protein sequence ID" value="QIW94897.1"/>
    <property type="molecule type" value="Genomic_DNA"/>
</dbReference>
<dbReference type="OrthoDB" id="545910at2759"/>
<organism evidence="7 8">
    <name type="scientific">Peltaster fructicola</name>
    <dbReference type="NCBI Taxonomy" id="286661"/>
    <lineage>
        <taxon>Eukaryota</taxon>
        <taxon>Fungi</taxon>
        <taxon>Dikarya</taxon>
        <taxon>Ascomycota</taxon>
        <taxon>Pezizomycotina</taxon>
        <taxon>Dothideomycetes</taxon>
        <taxon>Dothideomycetes incertae sedis</taxon>
        <taxon>Peltaster</taxon>
    </lineage>
</organism>
<evidence type="ECO:0000256" key="2">
    <source>
        <dbReference type="ARBA" id="ARBA00022771"/>
    </source>
</evidence>
<name>A0A6H0XJT9_9PEZI</name>
<evidence type="ECO:0000313" key="7">
    <source>
        <dbReference type="EMBL" id="QIW94897.1"/>
    </source>
</evidence>
<dbReference type="Proteomes" id="UP000503462">
    <property type="component" value="Chromosome 1"/>
</dbReference>
<dbReference type="InterPro" id="IPR037151">
    <property type="entry name" value="AlkB-like_sf"/>
</dbReference>
<evidence type="ECO:0000256" key="3">
    <source>
        <dbReference type="ARBA" id="ARBA00022833"/>
    </source>
</evidence>
<evidence type="ECO:0000259" key="6">
    <source>
        <dbReference type="PROSITE" id="PS51999"/>
    </source>
</evidence>
<dbReference type="CDD" id="cd14279">
    <property type="entry name" value="CUE"/>
    <property type="match status" value="1"/>
</dbReference>
<accession>A0A6H0XJT9</accession>
<evidence type="ECO:0000313" key="8">
    <source>
        <dbReference type="Proteomes" id="UP000503462"/>
    </source>
</evidence>